<dbReference type="GO" id="GO:0003723">
    <property type="term" value="F:RNA binding"/>
    <property type="evidence" value="ECO:0007669"/>
    <property type="project" value="InterPro"/>
</dbReference>
<dbReference type="GO" id="GO:0140098">
    <property type="term" value="F:catalytic activity, acting on RNA"/>
    <property type="evidence" value="ECO:0007669"/>
    <property type="project" value="UniProtKB-ARBA"/>
</dbReference>
<dbReference type="RefSeq" id="WP_015511500.1">
    <property type="nucleotide sequence ID" value="NC_021007.1"/>
</dbReference>
<comment type="similarity">
    <text evidence="2">Belongs to the pseudouridine synthase RluA family.</text>
</comment>
<keyword evidence="7" id="KW-0456">Lyase</keyword>
<dbReference type="KEGG" id="mhb:MHM_01170"/>
<feature type="domain" description="Pseudouridine synthase RsuA/RluA-like" evidence="6">
    <location>
        <begin position="105"/>
        <end position="256"/>
    </location>
</feature>
<organism evidence="7">
    <name type="scientific">Candidatus Mycoplasma haematominutum 'Birmingham 1'</name>
    <dbReference type="NCBI Taxonomy" id="1116213"/>
    <lineage>
        <taxon>Bacteria</taxon>
        <taxon>Bacillati</taxon>
        <taxon>Mycoplasmatota</taxon>
        <taxon>Mollicutes</taxon>
        <taxon>Mycoplasmataceae</taxon>
        <taxon>Mycoplasma</taxon>
    </lineage>
</organism>
<dbReference type="PANTHER" id="PTHR21600">
    <property type="entry name" value="MITOCHONDRIAL RNA PSEUDOURIDINE SYNTHASE"/>
    <property type="match status" value="1"/>
</dbReference>
<dbReference type="InterPro" id="IPR050188">
    <property type="entry name" value="RluA_PseudoU_synthase"/>
</dbReference>
<evidence type="ECO:0000259" key="6">
    <source>
        <dbReference type="Pfam" id="PF00849"/>
    </source>
</evidence>
<sequence length="329" mass="38095">MRELLPTEKLVIREREWEGYILWKYIKHFYPHYTKLLIIKELRLKRILVNNTESFFQYKLALGDTVSISVLPERTEMEPKKPNYLKVSELEKFKSAQILFENGEIIIVYKLPGQVVQPDGTNSVISLTEILQQYSCGASNSSYKPKFVHRLDKPVAGLLIGAKNARAHNLLSEALKNKKLTKIYRALIVGDCKFNSKILTHWIDDRGIRVKLQEKASLHSKYSEAKVTKLRGFYSYSLVELQLITGRKNQLRSQLAYIGHPVLGDRKYYSESISKTLKNQISRFNSKRIALVSYSIGFPPYLVKELKLPWASFTLPEEKNIISTILQQR</sequence>
<evidence type="ECO:0000313" key="7">
    <source>
        <dbReference type="EMBL" id="CCE66635.1"/>
    </source>
</evidence>
<dbReference type="InterPro" id="IPR006145">
    <property type="entry name" value="PsdUridine_synth_RsuA/RluA"/>
</dbReference>
<dbReference type="SUPFAM" id="SSF55120">
    <property type="entry name" value="Pseudouridine synthase"/>
    <property type="match status" value="1"/>
</dbReference>
<dbReference type="Pfam" id="PF00849">
    <property type="entry name" value="PseudoU_synth_2"/>
    <property type="match status" value="1"/>
</dbReference>
<gene>
    <name evidence="7" type="primary">rluA2</name>
    <name evidence="7" type="ORF">MHM_01170</name>
</gene>
<dbReference type="PANTHER" id="PTHR21600:SF83">
    <property type="entry name" value="PSEUDOURIDYLATE SYNTHASE RPUSD4, MITOCHONDRIAL"/>
    <property type="match status" value="1"/>
</dbReference>
<evidence type="ECO:0000256" key="3">
    <source>
        <dbReference type="ARBA" id="ARBA00023235"/>
    </source>
</evidence>
<reference evidence="7" key="2">
    <citation type="submission" date="2011-11" db="EMBL/GenBank/DDBJ databases">
        <authorList>
            <person name="Barker E."/>
        </authorList>
    </citation>
    <scope>NUCLEOTIDE SEQUENCE</scope>
    <source>
        <strain evidence="7">Birmingham 1</strain>
    </source>
</reference>
<dbReference type="InterPro" id="IPR006224">
    <property type="entry name" value="PsdUridine_synth_RluA-like_CS"/>
</dbReference>
<dbReference type="PATRIC" id="fig|1116213.3.peg.127"/>
<dbReference type="GO" id="GO:0016829">
    <property type="term" value="F:lyase activity"/>
    <property type="evidence" value="ECO:0007669"/>
    <property type="project" value="UniProtKB-KW"/>
</dbReference>
<protein>
    <recommendedName>
        <fullName evidence="4">RNA pseudouridylate synthase</fullName>
    </recommendedName>
    <alternativeName>
        <fullName evidence="5">RNA-uridine isomerase</fullName>
    </alternativeName>
</protein>
<comment type="catalytic activity">
    <reaction evidence="1">
        <text>a uridine in RNA = a pseudouridine in RNA</text>
        <dbReference type="Rhea" id="RHEA:48348"/>
        <dbReference type="Rhea" id="RHEA-COMP:12068"/>
        <dbReference type="Rhea" id="RHEA-COMP:12069"/>
        <dbReference type="ChEBI" id="CHEBI:65314"/>
        <dbReference type="ChEBI" id="CHEBI:65315"/>
    </reaction>
</comment>
<dbReference type="EMBL" id="HE613254">
    <property type="protein sequence ID" value="CCE66635.1"/>
    <property type="molecule type" value="Genomic_DNA"/>
</dbReference>
<proteinExistence type="inferred from homology"/>
<dbReference type="GO" id="GO:0001522">
    <property type="term" value="P:pseudouridine synthesis"/>
    <property type="evidence" value="ECO:0007669"/>
    <property type="project" value="InterPro"/>
</dbReference>
<evidence type="ECO:0000256" key="2">
    <source>
        <dbReference type="ARBA" id="ARBA00010876"/>
    </source>
</evidence>
<dbReference type="GO" id="GO:0009982">
    <property type="term" value="F:pseudouridine synthase activity"/>
    <property type="evidence" value="ECO:0007669"/>
    <property type="project" value="InterPro"/>
</dbReference>
<accession>G8C2T7</accession>
<dbReference type="Gene3D" id="3.30.2350.10">
    <property type="entry name" value="Pseudouridine synthase"/>
    <property type="match status" value="1"/>
</dbReference>
<name>G8C2T7_9MOLU</name>
<dbReference type="AlphaFoldDB" id="G8C2T7"/>
<dbReference type="CDD" id="cd02869">
    <property type="entry name" value="PseudoU_synth_RluA_like"/>
    <property type="match status" value="1"/>
</dbReference>
<dbReference type="InterPro" id="IPR020103">
    <property type="entry name" value="PsdUridine_synth_cat_dom_sf"/>
</dbReference>
<keyword evidence="3" id="KW-0413">Isomerase</keyword>
<dbReference type="GO" id="GO:0006396">
    <property type="term" value="P:RNA processing"/>
    <property type="evidence" value="ECO:0007669"/>
    <property type="project" value="UniProtKB-ARBA"/>
</dbReference>
<evidence type="ECO:0000256" key="4">
    <source>
        <dbReference type="ARBA" id="ARBA00031870"/>
    </source>
</evidence>
<evidence type="ECO:0000256" key="1">
    <source>
        <dbReference type="ARBA" id="ARBA00000073"/>
    </source>
</evidence>
<evidence type="ECO:0000256" key="5">
    <source>
        <dbReference type="ARBA" id="ARBA00033164"/>
    </source>
</evidence>
<reference evidence="7" key="1">
    <citation type="submission" date="2011-11" db="EMBL/GenBank/DDBJ databases">
        <title>Complete genome sequence of Candidatus Mycoplasma haemominutum.</title>
        <authorList>
            <person name="Barker E.N."/>
            <person name="Darby A.C."/>
            <person name="Helps C.R."/>
            <person name="Peters I.R."/>
            <person name="Hughes M.A."/>
            <person name="Radford A.D."/>
            <person name="Novacco M."/>
            <person name="Boretti F."/>
            <person name="Hofmann-Lehmann R."/>
            <person name="Tasker S."/>
        </authorList>
    </citation>
    <scope>NUCLEOTIDE SEQUENCE</scope>
    <source>
        <strain evidence="7">Birmingham 1</strain>
    </source>
</reference>
<dbReference type="PROSITE" id="PS01129">
    <property type="entry name" value="PSI_RLU"/>
    <property type="match status" value="1"/>
</dbReference>
<dbReference type="HOGENOM" id="CLU_016902_1_0_14"/>